<dbReference type="Pfam" id="PF08532">
    <property type="entry name" value="Glyco_hydro_42M"/>
    <property type="match status" value="1"/>
</dbReference>
<comment type="similarity">
    <text evidence="2 6">Belongs to the glycosyl hydrolase 42 family.</text>
</comment>
<gene>
    <name evidence="11" type="ORF">ACFQRF_11790</name>
</gene>
<dbReference type="Gene3D" id="2.60.40.1180">
    <property type="entry name" value="Golgi alpha-mannosidase II"/>
    <property type="match status" value="1"/>
</dbReference>
<accession>A0ABW2KEK8</accession>
<dbReference type="InterPro" id="IPR013739">
    <property type="entry name" value="Beta_galactosidase_C"/>
</dbReference>
<organism evidence="11 12">
    <name type="scientific">Marinactinospora rubrisoli</name>
    <dbReference type="NCBI Taxonomy" id="2715399"/>
    <lineage>
        <taxon>Bacteria</taxon>
        <taxon>Bacillati</taxon>
        <taxon>Actinomycetota</taxon>
        <taxon>Actinomycetes</taxon>
        <taxon>Streptosporangiales</taxon>
        <taxon>Nocardiopsidaceae</taxon>
        <taxon>Marinactinospora</taxon>
    </lineage>
</organism>
<feature type="domain" description="Beta-galactosidase C-terminal" evidence="10">
    <location>
        <begin position="625"/>
        <end position="680"/>
    </location>
</feature>
<dbReference type="InterPro" id="IPR013780">
    <property type="entry name" value="Glyco_hydro_b"/>
</dbReference>
<dbReference type="PANTHER" id="PTHR36447:SF1">
    <property type="entry name" value="BETA-GALACTOSIDASE GANA"/>
    <property type="match status" value="1"/>
</dbReference>
<keyword evidence="5 6" id="KW-0326">Glycosidase</keyword>
<reference evidence="12" key="1">
    <citation type="journal article" date="2019" name="Int. J. Syst. Evol. Microbiol.">
        <title>The Global Catalogue of Microorganisms (GCM) 10K type strain sequencing project: providing services to taxonomists for standard genome sequencing and annotation.</title>
        <authorList>
            <consortium name="The Broad Institute Genomics Platform"/>
            <consortium name="The Broad Institute Genome Sequencing Center for Infectious Disease"/>
            <person name="Wu L."/>
            <person name="Ma J."/>
        </authorList>
    </citation>
    <scope>NUCLEOTIDE SEQUENCE [LARGE SCALE GENOMIC DNA]</scope>
    <source>
        <strain evidence="12">CGMCC 4.7382</strain>
    </source>
</reference>
<dbReference type="SUPFAM" id="SSF52317">
    <property type="entry name" value="Class I glutamine amidotransferase-like"/>
    <property type="match status" value="1"/>
</dbReference>
<evidence type="ECO:0000256" key="2">
    <source>
        <dbReference type="ARBA" id="ARBA00005940"/>
    </source>
</evidence>
<dbReference type="InterPro" id="IPR013529">
    <property type="entry name" value="Glyco_hydro_42_N"/>
</dbReference>
<comment type="caution">
    <text evidence="11">The sequence shown here is derived from an EMBL/GenBank/DDBJ whole genome shotgun (WGS) entry which is preliminary data.</text>
</comment>
<dbReference type="Gene3D" id="3.20.20.80">
    <property type="entry name" value="Glycosidases"/>
    <property type="match status" value="1"/>
</dbReference>
<dbReference type="InterPro" id="IPR003476">
    <property type="entry name" value="Glyco_hydro_42"/>
</dbReference>
<keyword evidence="4 6" id="KW-0378">Hydrolase</keyword>
<dbReference type="Pfam" id="PF02449">
    <property type="entry name" value="Glyco_hydro_42"/>
    <property type="match status" value="1"/>
</dbReference>
<dbReference type="Gene3D" id="3.40.50.880">
    <property type="match status" value="1"/>
</dbReference>
<evidence type="ECO:0000259" key="9">
    <source>
        <dbReference type="Pfam" id="PF08532"/>
    </source>
</evidence>
<dbReference type="RefSeq" id="WP_379871086.1">
    <property type="nucleotide sequence ID" value="NZ_JBHTBH010000005.1"/>
</dbReference>
<feature type="region of interest" description="Disordered" evidence="7">
    <location>
        <begin position="1"/>
        <end position="20"/>
    </location>
</feature>
<dbReference type="PIRSF" id="PIRSF001084">
    <property type="entry name" value="B-galactosidase"/>
    <property type="match status" value="1"/>
</dbReference>
<dbReference type="SUPFAM" id="SSF51445">
    <property type="entry name" value="(Trans)glycosidases"/>
    <property type="match status" value="1"/>
</dbReference>
<keyword evidence="12" id="KW-1185">Reference proteome</keyword>
<dbReference type="CDD" id="cd03143">
    <property type="entry name" value="A4_beta-galactosidase_middle_domain"/>
    <property type="match status" value="1"/>
</dbReference>
<evidence type="ECO:0000259" key="10">
    <source>
        <dbReference type="Pfam" id="PF08533"/>
    </source>
</evidence>
<protein>
    <recommendedName>
        <fullName evidence="3 6">Beta-galactosidase</fullName>
        <shortName evidence="6">Beta-gal</shortName>
        <ecNumber evidence="3 6">3.2.1.23</ecNumber>
    </recommendedName>
</protein>
<evidence type="ECO:0000256" key="5">
    <source>
        <dbReference type="ARBA" id="ARBA00023295"/>
    </source>
</evidence>
<feature type="domain" description="Beta-galactosidase trimerisation" evidence="9">
    <location>
        <begin position="416"/>
        <end position="616"/>
    </location>
</feature>
<sequence length="683" mass="74937">MHSERPRHAPRAAAPGADGWRLPPELDRIAYGGDYNPEQWPEELWPRDVELMRTAGVNLVTVGVFSWALLEPRPGHYTFGWLDRLLDLLHAGGIAVDLATPTVVPPAWFFQAHPEARPVTRDGRVLGFGSRAGYCPSSPAYAEAAARITEQLALRYGGHPALALWHVHNEYGAPTGASYSDAAQAAFRDWLRDRYRDIDALNEAWGTTFWGQRYGDFDQVDLPRETPTTANPAHRLDFARFSSDALLACFRRERDILHRLSPGVPVTTNFMTTNCASLDYWAWAAEVDVVSNDHYLNAEQPRNHIDLAMSADLTRGLAGGGPWLLMEHSTSAVNWQPRNLAKRPGEMRRNSLAHIARGSEGALFFQWRASRFGAEKFHSAMVPHAGPRGRIWREVVELGGDVAALDEVRGATVVPDVAIVWDWQSWWAQGLEWRPSVELDYRERIAAYYESLWDRHLTVDFVAPEADLSGRPLVVVPALYLTTPAAAANLRRYVEAGGTLLVSYFSGIVDANDALHPGAMPGALRDLLGLEIEEFLPLRAGETVTVGDGLRADAWAEAIDLTGAAAVHDYRDGPAAGRPAVTRHELGRGRAWYVSTRLTGQHLGRLLDGVLADAGVAVPADLPADVEVVRRRRGGTEYLFAINHTGDEVKVPASGTDLLTGESCADTTTVPPGGVRVVRLAAG</sequence>
<dbReference type="InterPro" id="IPR017853">
    <property type="entry name" value="GH"/>
</dbReference>
<dbReference type="Proteomes" id="UP001596540">
    <property type="component" value="Unassembled WGS sequence"/>
</dbReference>
<name>A0ABW2KEK8_9ACTN</name>
<comment type="catalytic activity">
    <reaction evidence="1 6">
        <text>Hydrolysis of terminal non-reducing beta-D-galactose residues in beta-D-galactosides.</text>
        <dbReference type="EC" id="3.2.1.23"/>
    </reaction>
</comment>
<feature type="domain" description="Glycoside hydrolase family 42 N-terminal" evidence="8">
    <location>
        <begin position="34"/>
        <end position="403"/>
    </location>
</feature>
<dbReference type="InterPro" id="IPR013738">
    <property type="entry name" value="Beta_galactosidase_Trimer"/>
</dbReference>
<evidence type="ECO:0000256" key="6">
    <source>
        <dbReference type="PIRNR" id="PIRNR001084"/>
    </source>
</evidence>
<evidence type="ECO:0000256" key="1">
    <source>
        <dbReference type="ARBA" id="ARBA00001412"/>
    </source>
</evidence>
<evidence type="ECO:0000259" key="8">
    <source>
        <dbReference type="Pfam" id="PF02449"/>
    </source>
</evidence>
<dbReference type="GO" id="GO:0004565">
    <property type="term" value="F:beta-galactosidase activity"/>
    <property type="evidence" value="ECO:0007669"/>
    <property type="project" value="UniProtKB-EC"/>
</dbReference>
<evidence type="ECO:0000256" key="3">
    <source>
        <dbReference type="ARBA" id="ARBA00012756"/>
    </source>
</evidence>
<evidence type="ECO:0000256" key="4">
    <source>
        <dbReference type="ARBA" id="ARBA00022801"/>
    </source>
</evidence>
<evidence type="ECO:0000256" key="7">
    <source>
        <dbReference type="SAM" id="MobiDB-lite"/>
    </source>
</evidence>
<dbReference type="Pfam" id="PF08533">
    <property type="entry name" value="Glyco_hydro_42C"/>
    <property type="match status" value="1"/>
</dbReference>
<proteinExistence type="inferred from homology"/>
<dbReference type="InterPro" id="IPR029062">
    <property type="entry name" value="Class_I_gatase-like"/>
</dbReference>
<dbReference type="EMBL" id="JBHTBH010000005">
    <property type="protein sequence ID" value="MFC7328426.1"/>
    <property type="molecule type" value="Genomic_DNA"/>
</dbReference>
<dbReference type="EC" id="3.2.1.23" evidence="3 6"/>
<evidence type="ECO:0000313" key="11">
    <source>
        <dbReference type="EMBL" id="MFC7328426.1"/>
    </source>
</evidence>
<evidence type="ECO:0000313" key="12">
    <source>
        <dbReference type="Proteomes" id="UP001596540"/>
    </source>
</evidence>
<dbReference type="PANTHER" id="PTHR36447">
    <property type="entry name" value="BETA-GALACTOSIDASE GANA"/>
    <property type="match status" value="1"/>
</dbReference>